<dbReference type="RefSeq" id="WP_337320301.1">
    <property type="nucleotide sequence ID" value="NZ_JBBDGN010000009.1"/>
</dbReference>
<sequence length="309" mass="34778">MAVINPIDLQRVDLNLLVVFQALMQEGSVTRAGYKLSLSQSAVSAALSRLRKLFDDPLFERTRSGMAPTPKALALSLSLRPSLSTIASVILDDVEFEPWQSDRTFHLAMSDDIEMLFGPWAARQKLDHDWKVNFAIHQTNSHLWRSSLDDPFIDLVLTTTPAYSTADFRSEPLFSGDYRCVYNPALLRLSDPITSREYIETRHVRVSYDLQRGWVDDVLGAMGHKRNTLCTISHFSGLGALLPALPVIATIPEHVAVRIAAAHDLRMSPVPIQMPRFTISALWRTEVDGLIENQWIRDLCKTFVGVHNL</sequence>
<dbReference type="PANTHER" id="PTHR30118">
    <property type="entry name" value="HTH-TYPE TRANSCRIPTIONAL REGULATOR LEUO-RELATED"/>
    <property type="match status" value="1"/>
</dbReference>
<protein>
    <submittedName>
        <fullName evidence="6">LysR family transcriptional regulator</fullName>
    </submittedName>
</protein>
<dbReference type="SUPFAM" id="SSF46785">
    <property type="entry name" value="Winged helix' DNA-binding domain"/>
    <property type="match status" value="1"/>
</dbReference>
<comment type="caution">
    <text evidence="6">The sequence shown here is derived from an EMBL/GenBank/DDBJ whole genome shotgun (WGS) entry which is preliminary data.</text>
</comment>
<accession>A0ABU8LL87</accession>
<dbReference type="Gene3D" id="3.40.190.10">
    <property type="entry name" value="Periplasmic binding protein-like II"/>
    <property type="match status" value="2"/>
</dbReference>
<evidence type="ECO:0000259" key="5">
    <source>
        <dbReference type="PROSITE" id="PS50931"/>
    </source>
</evidence>
<keyword evidence="3" id="KW-0238">DNA-binding</keyword>
<dbReference type="InterPro" id="IPR036390">
    <property type="entry name" value="WH_DNA-bd_sf"/>
</dbReference>
<keyword evidence="2" id="KW-0805">Transcription regulation</keyword>
<dbReference type="SUPFAM" id="SSF53850">
    <property type="entry name" value="Periplasmic binding protein-like II"/>
    <property type="match status" value="1"/>
</dbReference>
<dbReference type="PANTHER" id="PTHR30118:SF15">
    <property type="entry name" value="TRANSCRIPTIONAL REGULATORY PROTEIN"/>
    <property type="match status" value="1"/>
</dbReference>
<dbReference type="PRINTS" id="PR00039">
    <property type="entry name" value="HTHLYSR"/>
</dbReference>
<name>A0ABU8LL87_9MICO</name>
<dbReference type="EMBL" id="JBBDGN010000009">
    <property type="protein sequence ID" value="MEJ1092091.1"/>
    <property type="molecule type" value="Genomic_DNA"/>
</dbReference>
<feature type="domain" description="HTH lysR-type" evidence="5">
    <location>
        <begin position="12"/>
        <end position="69"/>
    </location>
</feature>
<proteinExistence type="inferred from homology"/>
<evidence type="ECO:0000313" key="6">
    <source>
        <dbReference type="EMBL" id="MEJ1092091.1"/>
    </source>
</evidence>
<evidence type="ECO:0000256" key="2">
    <source>
        <dbReference type="ARBA" id="ARBA00023015"/>
    </source>
</evidence>
<dbReference type="Gene3D" id="1.10.10.10">
    <property type="entry name" value="Winged helix-like DNA-binding domain superfamily/Winged helix DNA-binding domain"/>
    <property type="match status" value="1"/>
</dbReference>
<dbReference type="Proteomes" id="UP001366085">
    <property type="component" value="Unassembled WGS sequence"/>
</dbReference>
<dbReference type="InterPro" id="IPR005119">
    <property type="entry name" value="LysR_subst-bd"/>
</dbReference>
<evidence type="ECO:0000256" key="4">
    <source>
        <dbReference type="ARBA" id="ARBA00023163"/>
    </source>
</evidence>
<dbReference type="Pfam" id="PF03466">
    <property type="entry name" value="LysR_substrate"/>
    <property type="match status" value="1"/>
</dbReference>
<keyword evidence="7" id="KW-1185">Reference proteome</keyword>
<dbReference type="InterPro" id="IPR000847">
    <property type="entry name" value="LysR_HTH_N"/>
</dbReference>
<dbReference type="InterPro" id="IPR050389">
    <property type="entry name" value="LysR-type_TF"/>
</dbReference>
<evidence type="ECO:0000313" key="7">
    <source>
        <dbReference type="Proteomes" id="UP001366085"/>
    </source>
</evidence>
<reference evidence="6 7" key="1">
    <citation type="submission" date="2024-02" db="EMBL/GenBank/DDBJ databases">
        <authorList>
            <person name="Saticioglu I.B."/>
        </authorList>
    </citation>
    <scope>NUCLEOTIDE SEQUENCE [LARGE SCALE GENOMIC DNA]</scope>
    <source>
        <strain evidence="6 7">Mu-43</strain>
    </source>
</reference>
<dbReference type="PROSITE" id="PS50931">
    <property type="entry name" value="HTH_LYSR"/>
    <property type="match status" value="1"/>
</dbReference>
<comment type="similarity">
    <text evidence="1">Belongs to the LysR transcriptional regulatory family.</text>
</comment>
<keyword evidence="4" id="KW-0804">Transcription</keyword>
<organism evidence="6 7">
    <name type="scientific">Microbacterium istanbulense</name>
    <dbReference type="NCBI Taxonomy" id="3122049"/>
    <lineage>
        <taxon>Bacteria</taxon>
        <taxon>Bacillati</taxon>
        <taxon>Actinomycetota</taxon>
        <taxon>Actinomycetes</taxon>
        <taxon>Micrococcales</taxon>
        <taxon>Microbacteriaceae</taxon>
        <taxon>Microbacterium</taxon>
    </lineage>
</organism>
<dbReference type="InterPro" id="IPR036388">
    <property type="entry name" value="WH-like_DNA-bd_sf"/>
</dbReference>
<evidence type="ECO:0000256" key="1">
    <source>
        <dbReference type="ARBA" id="ARBA00009437"/>
    </source>
</evidence>
<evidence type="ECO:0000256" key="3">
    <source>
        <dbReference type="ARBA" id="ARBA00023125"/>
    </source>
</evidence>
<gene>
    <name evidence="6" type="ORF">WDU93_10345</name>
</gene>
<dbReference type="Pfam" id="PF00126">
    <property type="entry name" value="HTH_1"/>
    <property type="match status" value="1"/>
</dbReference>